<dbReference type="InterPro" id="IPR036388">
    <property type="entry name" value="WH-like_DNA-bd_sf"/>
</dbReference>
<feature type="region of interest" description="Disordered" evidence="1">
    <location>
        <begin position="1123"/>
        <end position="1142"/>
    </location>
</feature>
<feature type="compositionally biased region" description="Polar residues" evidence="1">
    <location>
        <begin position="1130"/>
        <end position="1142"/>
    </location>
</feature>
<evidence type="ECO:0000313" key="3">
    <source>
        <dbReference type="Proteomes" id="UP000218231"/>
    </source>
</evidence>
<dbReference type="InterPro" id="IPR021660">
    <property type="entry name" value="DUF3253"/>
</dbReference>
<evidence type="ECO:0000256" key="1">
    <source>
        <dbReference type="SAM" id="MobiDB-lite"/>
    </source>
</evidence>
<dbReference type="Pfam" id="PF11625">
    <property type="entry name" value="DUF3253"/>
    <property type="match status" value="1"/>
</dbReference>
<dbReference type="Gene3D" id="1.10.10.10">
    <property type="entry name" value="Winged helix-like DNA-binding domain superfamily/Winged helix DNA-binding domain"/>
    <property type="match status" value="1"/>
</dbReference>
<dbReference type="SUPFAM" id="SSF46785">
    <property type="entry name" value="Winged helix' DNA-binding domain"/>
    <property type="match status" value="1"/>
</dbReference>
<feature type="compositionally biased region" description="Basic and acidic residues" evidence="1">
    <location>
        <begin position="91"/>
        <end position="104"/>
    </location>
</feature>
<gene>
    <name evidence="2" type="ORF">WR25_08738</name>
</gene>
<keyword evidence="3" id="KW-1185">Reference proteome</keyword>
<feature type="region of interest" description="Disordered" evidence="1">
    <location>
        <begin position="56"/>
        <end position="107"/>
    </location>
</feature>
<proteinExistence type="predicted"/>
<feature type="region of interest" description="Disordered" evidence="1">
    <location>
        <begin position="124"/>
        <end position="179"/>
    </location>
</feature>
<comment type="caution">
    <text evidence="2">The sequence shown here is derived from an EMBL/GenBank/DDBJ whole genome shotgun (WGS) entry which is preliminary data.</text>
</comment>
<feature type="compositionally biased region" description="Basic and acidic residues" evidence="1">
    <location>
        <begin position="124"/>
        <end position="138"/>
    </location>
</feature>
<protein>
    <submittedName>
        <fullName evidence="2">Uncharacterized protein</fullName>
    </submittedName>
</protein>
<feature type="compositionally biased region" description="Basic and acidic residues" evidence="1">
    <location>
        <begin position="158"/>
        <end position="169"/>
    </location>
</feature>
<feature type="region of interest" description="Disordered" evidence="1">
    <location>
        <begin position="947"/>
        <end position="971"/>
    </location>
</feature>
<sequence>MPKCRNVPAPSARIVGLTSGQACSCRVATAPSTTPSGRATTNALCTIIALRRDSELSRGAGQETVGGEGDGSGECGGSGPAAPPRQTFEQGEAHDRRAANDERPGIAGAIGPIALRGIGQHVDQARTQEDAGGERIRGGGDGGPARRRGRAKNRGGGGHRDDDQYCGEKTKKKVPVHDAAAPVRSCQRGDRGSPVLLRFSVLRLRLRLCVRGGRMRSVTTLTDACYRLRHWSAIEELSEILRYWEDAACVWGGSVSGADPRPRRYPRDVASTAQRVDWRGKVTASPRETALMLLASRAADASVCPSEVARAIAPEGWRAAMPSVHAAIDRLVEEGRVQLSWKGKTLPKRSVRGRSCRGGAGGLLWLDVAIEPVGHLPQRLFGRFQRAIAVRLVRQDDIADGRAITLQRGIHPLRLDREGAAIVVGAAVDQQDRRLDPVRIGKRAHLGIGRRRLPIGALFRLEAERGQRAVVRTRPGDAGAEQIGVREQVGGHERAIAVAAHRHAVTVANAELHHCIDGGLGILAQLFDIGVVRLRAAFADDRHRGIVEDRIALRQQEQMADAARAHEAIALVDRLTGDLGVGIFGRIGPEQRRQRPVTLGVIAGRQIQRPRQRHAVGAGIGDRLLGHAREHRCGIGEGGDGLRLAALDAADHVIGCELGALPPGQDPLPAVVEQRHDAFVIGRLGRPQPGLCAAGEGHGREEGEGARLGRAVAPHIDGVMAGGEAHHPLARGIVLQDRIAGIAILILVIAGEQHPALSRTRRSDGLTMFARGRLGQLDWRGVEGRGLHHHLVVEGDLHARVAAIERFGPDQRRGRIGAPFRVAWAFDGRVEVDGQVVGQRAVDERLHRLAVDRRHRNLGREEARGQQIGIGPLQPLGQQVTAVGRHAEVGDQPRRSDRLRGSVERDAGQLAGEIMVEQRLVMRVAEQILIGARGRGAAVAFLHHRAGRRSRRDRCGPAPGGDGIGDQGFAVGRPDERRAEAAVQTLGDDACATVTLRDPERQAIGLLRVEGDVAAIGRPVRRGEAQPRRQVGGHRSAAGNILEAQRVQPLHANLGLTVGRGVDPIAAQPQDRLGEIGDRRQVLAPEDGKRVVIGADGHRGGGGRLQRLGDRIRCAVIGGAGRLGMGRGGKQQSDQAGTSAHS</sequence>
<evidence type="ECO:0000313" key="2">
    <source>
        <dbReference type="EMBL" id="PAV68952.1"/>
    </source>
</evidence>
<dbReference type="AlphaFoldDB" id="A0A2A2K4Y0"/>
<accession>A0A2A2K4Y0</accession>
<name>A0A2A2K4Y0_9BILA</name>
<feature type="compositionally biased region" description="Gly residues" evidence="1">
    <location>
        <begin position="64"/>
        <end position="79"/>
    </location>
</feature>
<dbReference type="Proteomes" id="UP000218231">
    <property type="component" value="Unassembled WGS sequence"/>
</dbReference>
<reference evidence="2 3" key="1">
    <citation type="journal article" date="2017" name="Curr. Biol.">
        <title>Genome architecture and evolution of a unichromosomal asexual nematode.</title>
        <authorList>
            <person name="Fradin H."/>
            <person name="Zegar C."/>
            <person name="Gutwein M."/>
            <person name="Lucas J."/>
            <person name="Kovtun M."/>
            <person name="Corcoran D."/>
            <person name="Baugh L.R."/>
            <person name="Kiontke K."/>
            <person name="Gunsalus K."/>
            <person name="Fitch D.H."/>
            <person name="Piano F."/>
        </authorList>
    </citation>
    <scope>NUCLEOTIDE SEQUENCE [LARGE SCALE GENOMIC DNA]</scope>
    <source>
        <strain evidence="2">PF1309</strain>
    </source>
</reference>
<dbReference type="InterPro" id="IPR036390">
    <property type="entry name" value="WH_DNA-bd_sf"/>
</dbReference>
<dbReference type="EMBL" id="LIAE01009654">
    <property type="protein sequence ID" value="PAV68952.1"/>
    <property type="molecule type" value="Genomic_DNA"/>
</dbReference>
<organism evidence="2 3">
    <name type="scientific">Diploscapter pachys</name>
    <dbReference type="NCBI Taxonomy" id="2018661"/>
    <lineage>
        <taxon>Eukaryota</taxon>
        <taxon>Metazoa</taxon>
        <taxon>Ecdysozoa</taxon>
        <taxon>Nematoda</taxon>
        <taxon>Chromadorea</taxon>
        <taxon>Rhabditida</taxon>
        <taxon>Rhabditina</taxon>
        <taxon>Rhabditomorpha</taxon>
        <taxon>Rhabditoidea</taxon>
        <taxon>Rhabditidae</taxon>
        <taxon>Diploscapter</taxon>
    </lineage>
</organism>
<dbReference type="OrthoDB" id="2563170at2759"/>